<organism evidence="2 3">
    <name type="scientific">Phanerochaete carnosa (strain HHB-10118-sp)</name>
    <name type="common">White-rot fungus</name>
    <name type="synonym">Peniophora carnosa</name>
    <dbReference type="NCBI Taxonomy" id="650164"/>
    <lineage>
        <taxon>Eukaryota</taxon>
        <taxon>Fungi</taxon>
        <taxon>Dikarya</taxon>
        <taxon>Basidiomycota</taxon>
        <taxon>Agaricomycotina</taxon>
        <taxon>Agaricomycetes</taxon>
        <taxon>Polyporales</taxon>
        <taxon>Phanerochaetaceae</taxon>
        <taxon>Phanerochaete</taxon>
    </lineage>
</organism>
<feature type="region of interest" description="Disordered" evidence="1">
    <location>
        <begin position="402"/>
        <end position="439"/>
    </location>
</feature>
<feature type="compositionally biased region" description="Acidic residues" evidence="1">
    <location>
        <begin position="1"/>
        <end position="10"/>
    </location>
</feature>
<dbReference type="EMBL" id="JH930477">
    <property type="protein sequence ID" value="EKM51146.1"/>
    <property type="molecule type" value="Genomic_DNA"/>
</dbReference>
<sequence length="677" mass="75321">MDSPTADDDVSPISSKRASSRRQFAFYPNMNSSNKPTKPFSRSAAKRESVMALGSIEHLQHYFTKTGLAAEKNPVDKPNNGMIPAIGGLNANTSRKWPEGVPEFQLPPSPIVPQIVRPTSSPYVKTYEIDHENLRPSIIEDLTLVEHAWWLNGVLQSDMLSVQSAHTDGNSGRVDVLDLLRTTTHAVRSVRNYLLSLPDDGPTPVKRDFHFRPPMMTMSSAPLPRRQASQPDSSADPLSRIRRSALEVLTVLRIVEEASRLPLSDDAYDAQSDHGESTSGSSGSHAGSGSASGFGSGPGRSVSRATSPDFLGGDAETPVSISYLHVPHRDGPVPVWEDDDDIDLNAMTEEEKRDRWDERLVLGSGWLYRQDVKRDELTKERDVVARYLDAVDETLFTGRKDGKRGWEREREKEERRERERVKSRRASAGDPELREKKRDNRRIVSTGMLDVLKGLTLSDEPEGADRLSGAESVDDEDLPEWAKRGAFTDDDLGRLYALLQALIPSPLQHLLPPPPADRALLLNALSSGQLLCIAYNTGVRRSRKPWGYVNKDAIHDIAALEAQSVAEQEQEKTRGWTFRRTDNLRLWAAALKLRYSIPVWMPPSAATNKLSPAATPLSSPLSPMFRFPAVEPPVTFDVPLIARKEPGWEDMLETLALRWTQAVVDEKRGSDGLRVYA</sequence>
<accession>K5UN37</accession>
<dbReference type="RefSeq" id="XP_007400301.1">
    <property type="nucleotide sequence ID" value="XM_007400239.1"/>
</dbReference>
<feature type="region of interest" description="Disordered" evidence="1">
    <location>
        <begin position="209"/>
        <end position="239"/>
    </location>
</feature>
<evidence type="ECO:0000256" key="1">
    <source>
        <dbReference type="SAM" id="MobiDB-lite"/>
    </source>
</evidence>
<dbReference type="PANTHER" id="PTHR38702:SF1">
    <property type="entry name" value="CALPONIN-HOMOLOGY (CH) DOMAIN-CONTAINING PROTEIN"/>
    <property type="match status" value="1"/>
</dbReference>
<feature type="region of interest" description="Disordered" evidence="1">
    <location>
        <begin position="1"/>
        <end position="46"/>
    </location>
</feature>
<evidence type="ECO:0000313" key="3">
    <source>
        <dbReference type="Proteomes" id="UP000008370"/>
    </source>
</evidence>
<dbReference type="InParanoid" id="K5UN37"/>
<dbReference type="PANTHER" id="PTHR38702">
    <property type="entry name" value="CALPONIN-HOMOLOGY (CH) DOMAIN-CONTAINING PROTEIN"/>
    <property type="match status" value="1"/>
</dbReference>
<dbReference type="KEGG" id="pco:PHACADRAFT_151737"/>
<dbReference type="OrthoDB" id="2942533at2759"/>
<protein>
    <submittedName>
        <fullName evidence="2">Uncharacterized protein</fullName>
    </submittedName>
</protein>
<keyword evidence="3" id="KW-1185">Reference proteome</keyword>
<feature type="region of interest" description="Disordered" evidence="1">
    <location>
        <begin position="265"/>
        <end position="314"/>
    </location>
</feature>
<dbReference type="AlphaFoldDB" id="K5UN37"/>
<feature type="compositionally biased region" description="Basic and acidic residues" evidence="1">
    <location>
        <begin position="402"/>
        <end position="420"/>
    </location>
</feature>
<dbReference type="Proteomes" id="UP000008370">
    <property type="component" value="Unassembled WGS sequence"/>
</dbReference>
<proteinExistence type="predicted"/>
<dbReference type="HOGENOM" id="CLU_013928_0_0_1"/>
<feature type="compositionally biased region" description="Low complexity" evidence="1">
    <location>
        <begin position="277"/>
        <end position="289"/>
    </location>
</feature>
<reference evidence="2 3" key="1">
    <citation type="journal article" date="2012" name="BMC Genomics">
        <title>Comparative genomics of the white-rot fungi, Phanerochaete carnosa and P. chrysosporium, to elucidate the genetic basis of the distinct wood types they colonize.</title>
        <authorList>
            <person name="Suzuki H."/>
            <person name="MacDonald J."/>
            <person name="Syed K."/>
            <person name="Salamov A."/>
            <person name="Hori C."/>
            <person name="Aerts A."/>
            <person name="Henrissat B."/>
            <person name="Wiebenga A."/>
            <person name="vanKuyk P.A."/>
            <person name="Barry K."/>
            <person name="Lindquist E."/>
            <person name="LaButti K."/>
            <person name="Lapidus A."/>
            <person name="Lucas S."/>
            <person name="Coutinho P."/>
            <person name="Gong Y."/>
            <person name="Samejima M."/>
            <person name="Mahadevan R."/>
            <person name="Abou-Zaid M."/>
            <person name="de Vries R.P."/>
            <person name="Igarashi K."/>
            <person name="Yadav J.S."/>
            <person name="Grigoriev I.V."/>
            <person name="Master E.R."/>
        </authorList>
    </citation>
    <scope>NUCLEOTIDE SEQUENCE [LARGE SCALE GENOMIC DNA]</scope>
    <source>
        <strain evidence="2 3">HHB-10118-sp</strain>
    </source>
</reference>
<evidence type="ECO:0000313" key="2">
    <source>
        <dbReference type="EMBL" id="EKM51146.1"/>
    </source>
</evidence>
<name>K5UN37_PHACS</name>
<dbReference type="GeneID" id="18908884"/>
<gene>
    <name evidence="2" type="ORF">PHACADRAFT_151737</name>
</gene>